<name>A0A2Z6QEI4_9GLOM</name>
<evidence type="ECO:0000313" key="3">
    <source>
        <dbReference type="EMBL" id="GES78736.1"/>
    </source>
</evidence>
<dbReference type="EMBL" id="BEXD01000580">
    <property type="protein sequence ID" value="GBB88617.1"/>
    <property type="molecule type" value="Genomic_DNA"/>
</dbReference>
<organism evidence="2 4">
    <name type="scientific">Rhizophagus clarus</name>
    <dbReference type="NCBI Taxonomy" id="94130"/>
    <lineage>
        <taxon>Eukaryota</taxon>
        <taxon>Fungi</taxon>
        <taxon>Fungi incertae sedis</taxon>
        <taxon>Mucoromycota</taxon>
        <taxon>Glomeromycotina</taxon>
        <taxon>Glomeromycetes</taxon>
        <taxon>Glomerales</taxon>
        <taxon>Glomeraceae</taxon>
        <taxon>Rhizophagus</taxon>
    </lineage>
</organism>
<reference evidence="2 4" key="1">
    <citation type="submission" date="2017-11" db="EMBL/GenBank/DDBJ databases">
        <title>The genome of Rhizophagus clarus HR1 reveals common genetic basis of auxotrophy among arbuscular mycorrhizal fungi.</title>
        <authorList>
            <person name="Kobayashi Y."/>
        </authorList>
    </citation>
    <scope>NUCLEOTIDE SEQUENCE [LARGE SCALE GENOMIC DNA]</scope>
    <source>
        <strain evidence="2 4">HR1</strain>
    </source>
</reference>
<sequence>MNYHFSWHWIGDKATRGNRIVNRMFSINVDVFLLLKCVVIVDEGADDDGETTKNVNQDKNDLKKDPLNDHEHNSKK</sequence>
<evidence type="ECO:0000256" key="1">
    <source>
        <dbReference type="SAM" id="MobiDB-lite"/>
    </source>
</evidence>
<dbReference type="AlphaFoldDB" id="A0A2Z6QEI4"/>
<evidence type="ECO:0000313" key="4">
    <source>
        <dbReference type="Proteomes" id="UP000247702"/>
    </source>
</evidence>
<feature type="compositionally biased region" description="Basic and acidic residues" evidence="1">
    <location>
        <begin position="56"/>
        <end position="76"/>
    </location>
</feature>
<comment type="caution">
    <text evidence="2">The sequence shown here is derived from an EMBL/GenBank/DDBJ whole genome shotgun (WGS) entry which is preliminary data.</text>
</comment>
<feature type="region of interest" description="Disordered" evidence="1">
    <location>
        <begin position="46"/>
        <end position="76"/>
    </location>
</feature>
<proteinExistence type="predicted"/>
<protein>
    <submittedName>
        <fullName evidence="2">Uncharacterized protein</fullName>
    </submittedName>
</protein>
<keyword evidence="4" id="KW-1185">Reference proteome</keyword>
<gene>
    <name evidence="3" type="ORF">RCL2_000604700</name>
    <name evidence="2" type="ORF">RclHR1_01520002</name>
</gene>
<dbReference type="EMBL" id="BLAL01000040">
    <property type="protein sequence ID" value="GES78736.1"/>
    <property type="molecule type" value="Genomic_DNA"/>
</dbReference>
<accession>A0A2Z6QEI4</accession>
<evidence type="ECO:0000313" key="2">
    <source>
        <dbReference type="EMBL" id="GBB88617.1"/>
    </source>
</evidence>
<reference evidence="3" key="2">
    <citation type="submission" date="2019-10" db="EMBL/GenBank/DDBJ databases">
        <title>Conservation and host-specific expression of non-tandemly repeated heterogenous ribosome RNA gene in arbuscular mycorrhizal fungi.</title>
        <authorList>
            <person name="Maeda T."/>
            <person name="Kobayashi Y."/>
            <person name="Nakagawa T."/>
            <person name="Ezawa T."/>
            <person name="Yamaguchi K."/>
            <person name="Bino T."/>
            <person name="Nishimoto Y."/>
            <person name="Shigenobu S."/>
            <person name="Kawaguchi M."/>
        </authorList>
    </citation>
    <scope>NUCLEOTIDE SEQUENCE</scope>
    <source>
        <strain evidence="3">HR1</strain>
    </source>
</reference>
<dbReference type="Proteomes" id="UP000247702">
    <property type="component" value="Unassembled WGS sequence"/>
</dbReference>
<dbReference type="Proteomes" id="UP000615446">
    <property type="component" value="Unassembled WGS sequence"/>
</dbReference>